<dbReference type="HOGENOM" id="CLU_3180011_0_0_10"/>
<sequence>MNPFLASIVLFYRSPVSVFFSVRLSCPLSHRFYRCKYGLPRLIPSF</sequence>
<gene>
    <name evidence="1" type="ORF">BACCOPRO_01604</name>
</gene>
<dbReference type="EMBL" id="ACBW01000115">
    <property type="protein sequence ID" value="EEF76107.1"/>
    <property type="molecule type" value="Genomic_DNA"/>
</dbReference>
<reference evidence="1 2" key="1">
    <citation type="submission" date="2008-12" db="EMBL/GenBank/DDBJ databases">
        <authorList>
            <person name="Fulton L."/>
            <person name="Clifton S."/>
            <person name="Fulton B."/>
            <person name="Xu J."/>
            <person name="Minx P."/>
            <person name="Pepin K.H."/>
            <person name="Johnson M."/>
            <person name="Bhonagiri V."/>
            <person name="Nash W.E."/>
            <person name="Mardis E.R."/>
            <person name="Wilson R.K."/>
        </authorList>
    </citation>
    <scope>NUCLEOTIDE SEQUENCE [LARGE SCALE GENOMIC DNA]</scope>
    <source>
        <strain evidence="1 2">DSM 18228</strain>
    </source>
</reference>
<name>S0F8Q9_9BACT</name>
<dbReference type="Proteomes" id="UP000014073">
    <property type="component" value="Unassembled WGS sequence"/>
</dbReference>
<evidence type="ECO:0000313" key="2">
    <source>
        <dbReference type="Proteomes" id="UP000014073"/>
    </source>
</evidence>
<comment type="caution">
    <text evidence="1">The sequence shown here is derived from an EMBL/GenBank/DDBJ whole genome shotgun (WGS) entry which is preliminary data.</text>
</comment>
<proteinExistence type="predicted"/>
<protein>
    <submittedName>
        <fullName evidence="1">Uncharacterized protein</fullName>
    </submittedName>
</protein>
<accession>S0F8Q9</accession>
<keyword evidence="2" id="KW-1185">Reference proteome</keyword>
<dbReference type="STRING" id="547042.BACCOPRO_01604"/>
<organism evidence="1 2">
    <name type="scientific">Phocaeicola coprophilus DSM 18228 = JCM 13818</name>
    <dbReference type="NCBI Taxonomy" id="547042"/>
    <lineage>
        <taxon>Bacteria</taxon>
        <taxon>Pseudomonadati</taxon>
        <taxon>Bacteroidota</taxon>
        <taxon>Bacteroidia</taxon>
        <taxon>Bacteroidales</taxon>
        <taxon>Bacteroidaceae</taxon>
        <taxon>Phocaeicola</taxon>
    </lineage>
</organism>
<evidence type="ECO:0000313" key="1">
    <source>
        <dbReference type="EMBL" id="EEF76107.1"/>
    </source>
</evidence>
<dbReference type="AlphaFoldDB" id="S0F8Q9"/>